<keyword evidence="5" id="KW-1185">Reference proteome</keyword>
<dbReference type="InterPro" id="IPR036291">
    <property type="entry name" value="NAD(P)-bd_dom_sf"/>
</dbReference>
<dbReference type="PANTHER" id="PTHR48106">
    <property type="entry name" value="QUINONE OXIDOREDUCTASE PIG3-RELATED"/>
    <property type="match status" value="1"/>
</dbReference>
<dbReference type="InterPro" id="IPR013154">
    <property type="entry name" value="ADH-like_N"/>
</dbReference>
<dbReference type="PANTHER" id="PTHR48106:SF8">
    <property type="entry name" value="OS02G0805600 PROTEIN"/>
    <property type="match status" value="1"/>
</dbReference>
<dbReference type="Gene3D" id="3.40.50.720">
    <property type="entry name" value="NAD(P)-binding Rossmann-like Domain"/>
    <property type="match status" value="1"/>
</dbReference>
<dbReference type="NCBIfam" id="TIGR02824">
    <property type="entry name" value="quinone_pig3"/>
    <property type="match status" value="1"/>
</dbReference>
<keyword evidence="4" id="KW-0012">Acyltransferase</keyword>
<dbReference type="SUPFAM" id="SSF50129">
    <property type="entry name" value="GroES-like"/>
    <property type="match status" value="1"/>
</dbReference>
<dbReference type="Pfam" id="PF00107">
    <property type="entry name" value="ADH_zinc_N"/>
    <property type="match status" value="1"/>
</dbReference>
<keyword evidence="4" id="KW-0808">Transferase</keyword>
<feature type="domain" description="Enoyl reductase (ER)" evidence="3">
    <location>
        <begin position="10"/>
        <end position="323"/>
    </location>
</feature>
<dbReference type="RefSeq" id="WP_122942160.1">
    <property type="nucleotide sequence ID" value="NZ_CP038893.1"/>
</dbReference>
<reference evidence="4 5" key="1">
    <citation type="submission" date="2019-04" db="EMBL/GenBank/DDBJ databases">
        <title>Complete genome sequencing of Piscirickettsia salmonis strain Psal-009.</title>
        <authorList>
            <person name="Schober I."/>
            <person name="Bunk B."/>
            <person name="Sproer C."/>
            <person name="Carril G.P."/>
            <person name="Riedel T."/>
            <person name="Flores-Herrera P.A."/>
            <person name="Nourdin-Galindo G."/>
            <person name="Marshall S.H."/>
            <person name="Overmann J."/>
        </authorList>
    </citation>
    <scope>NUCLEOTIDE SEQUENCE [LARGE SCALE GENOMIC DNA]</scope>
    <source>
        <strain evidence="4 5">Psal-009</strain>
    </source>
</reference>
<dbReference type="InterPro" id="IPR002364">
    <property type="entry name" value="Quin_OxRdtase/zeta-crystal_CS"/>
</dbReference>
<evidence type="ECO:0000256" key="2">
    <source>
        <dbReference type="ARBA" id="ARBA00023002"/>
    </source>
</evidence>
<proteinExistence type="predicted"/>
<name>A0A9Q6PSK5_PISSA</name>
<dbReference type="InterPro" id="IPR014189">
    <property type="entry name" value="Quinone_OxRdtase_PIG3"/>
</dbReference>
<dbReference type="InterPro" id="IPR013149">
    <property type="entry name" value="ADH-like_C"/>
</dbReference>
<keyword evidence="1" id="KW-0521">NADP</keyword>
<dbReference type="SUPFAM" id="SSF51735">
    <property type="entry name" value="NAD(P)-binding Rossmann-fold domains"/>
    <property type="match status" value="1"/>
</dbReference>
<dbReference type="Gene3D" id="3.90.180.10">
    <property type="entry name" value="Medium-chain alcohol dehydrogenases, catalytic domain"/>
    <property type="match status" value="1"/>
</dbReference>
<evidence type="ECO:0000259" key="3">
    <source>
        <dbReference type="SMART" id="SM00829"/>
    </source>
</evidence>
<sequence length="326" mass="34804">MNYIDSRKSGGPEVLQLQQTDIPEITASEVLIKVKATGVNGADIIQRKGFYPVPADASPILGLEVSGVIEAVGDNVNSWQVGDRVCALTNGGGYAEYVNVPAEQCLPIPDNVSLLDAASLLETYFTVWSNMIDLAKLKKGERFLVHGGSGGIGSTAIQLAKALGAKVYTTAGSDEKCQVCKALGADYAINYRTEDFVDIVSGSSDQQGVDVILDMMGGEYLNRNITCAAVNGRIAMIAFRGGARAEIDCKQLLYKRLTLTGNALRPQPLPIKAAIAQNIKNIVWPLFSANKLKPVIAAVFPLAQANQAHQLMESSQHIGKIVLEVS</sequence>
<protein>
    <submittedName>
        <fullName evidence="4">Beta-ketoacyl-acyl-carrier-protein synthase I</fullName>
        <ecNumber evidence="4">2.3.1.41</ecNumber>
    </submittedName>
</protein>
<evidence type="ECO:0000313" key="5">
    <source>
        <dbReference type="Proteomes" id="UP000422232"/>
    </source>
</evidence>
<dbReference type="InterPro" id="IPR020843">
    <property type="entry name" value="ER"/>
</dbReference>
<dbReference type="GO" id="GO:0016651">
    <property type="term" value="F:oxidoreductase activity, acting on NAD(P)H"/>
    <property type="evidence" value="ECO:0007669"/>
    <property type="project" value="TreeGrafter"/>
</dbReference>
<dbReference type="GO" id="GO:0004315">
    <property type="term" value="F:3-oxoacyl-[acyl-carrier-protein] synthase activity"/>
    <property type="evidence" value="ECO:0007669"/>
    <property type="project" value="UniProtKB-EC"/>
</dbReference>
<accession>A0A9Q6PSK5</accession>
<organism evidence="4 5">
    <name type="scientific">Piscirickettsia salmonis</name>
    <dbReference type="NCBI Taxonomy" id="1238"/>
    <lineage>
        <taxon>Bacteria</taxon>
        <taxon>Pseudomonadati</taxon>
        <taxon>Pseudomonadota</taxon>
        <taxon>Gammaproteobacteria</taxon>
        <taxon>Thiotrichales</taxon>
        <taxon>Piscirickettsiaceae</taxon>
        <taxon>Piscirickettsia</taxon>
    </lineage>
</organism>
<dbReference type="Proteomes" id="UP000422232">
    <property type="component" value="Chromosome"/>
</dbReference>
<dbReference type="CDD" id="cd05276">
    <property type="entry name" value="p53_inducible_oxidoreductase"/>
    <property type="match status" value="1"/>
</dbReference>
<dbReference type="GO" id="GO:0070402">
    <property type="term" value="F:NADPH binding"/>
    <property type="evidence" value="ECO:0007669"/>
    <property type="project" value="TreeGrafter"/>
</dbReference>
<dbReference type="AlphaFoldDB" id="A0A9Q6PSK5"/>
<evidence type="ECO:0000313" key="4">
    <source>
        <dbReference type="EMBL" id="QGO05727.1"/>
    </source>
</evidence>
<dbReference type="GO" id="GO:0008270">
    <property type="term" value="F:zinc ion binding"/>
    <property type="evidence" value="ECO:0007669"/>
    <property type="project" value="InterPro"/>
</dbReference>
<evidence type="ECO:0000256" key="1">
    <source>
        <dbReference type="ARBA" id="ARBA00022857"/>
    </source>
</evidence>
<dbReference type="InterPro" id="IPR011032">
    <property type="entry name" value="GroES-like_sf"/>
</dbReference>
<dbReference type="EMBL" id="CP038908">
    <property type="protein sequence ID" value="QGO05727.1"/>
    <property type="molecule type" value="Genomic_DNA"/>
</dbReference>
<gene>
    <name evidence="4" type="primary">ppsC</name>
    <name evidence="4" type="ORF">Psal009_01622</name>
</gene>
<dbReference type="Pfam" id="PF08240">
    <property type="entry name" value="ADH_N"/>
    <property type="match status" value="1"/>
</dbReference>
<dbReference type="EC" id="2.3.1.41" evidence="4"/>
<keyword evidence="2" id="KW-0560">Oxidoreductase</keyword>
<dbReference type="PROSITE" id="PS01162">
    <property type="entry name" value="QOR_ZETA_CRYSTAL"/>
    <property type="match status" value="1"/>
</dbReference>
<dbReference type="SMART" id="SM00829">
    <property type="entry name" value="PKS_ER"/>
    <property type="match status" value="1"/>
</dbReference>